<reference evidence="2" key="1">
    <citation type="journal article" date="2016" name="Nat. Biotechnol.">
        <title>Sequencing wild and cultivated cassava and related species reveals extensive interspecific hybridization and genetic diversity.</title>
        <authorList>
            <person name="Bredeson J.V."/>
            <person name="Lyons J.B."/>
            <person name="Prochnik S.E."/>
            <person name="Wu G.A."/>
            <person name="Ha C.M."/>
            <person name="Edsinger-Gonzales E."/>
            <person name="Grimwood J."/>
            <person name="Schmutz J."/>
            <person name="Rabbi I.Y."/>
            <person name="Egesi C."/>
            <person name="Nauluvula P."/>
            <person name="Lebot V."/>
            <person name="Ndunguru J."/>
            <person name="Mkamilo G."/>
            <person name="Bart R.S."/>
            <person name="Setter T.L."/>
            <person name="Gleadow R.M."/>
            <person name="Kulakow P."/>
            <person name="Ferguson M.E."/>
            <person name="Rounsley S."/>
            <person name="Rokhsar D.S."/>
        </authorList>
    </citation>
    <scope>NUCLEOTIDE SEQUENCE [LARGE SCALE GENOMIC DNA]</scope>
    <source>
        <strain evidence="2">cv. AM560-2</strain>
    </source>
</reference>
<organism evidence="1 2">
    <name type="scientific">Manihot esculenta</name>
    <name type="common">Cassava</name>
    <name type="synonym">Jatropha manihot</name>
    <dbReference type="NCBI Taxonomy" id="3983"/>
    <lineage>
        <taxon>Eukaryota</taxon>
        <taxon>Viridiplantae</taxon>
        <taxon>Streptophyta</taxon>
        <taxon>Embryophyta</taxon>
        <taxon>Tracheophyta</taxon>
        <taxon>Spermatophyta</taxon>
        <taxon>Magnoliopsida</taxon>
        <taxon>eudicotyledons</taxon>
        <taxon>Gunneridae</taxon>
        <taxon>Pentapetalae</taxon>
        <taxon>rosids</taxon>
        <taxon>fabids</taxon>
        <taxon>Malpighiales</taxon>
        <taxon>Euphorbiaceae</taxon>
        <taxon>Crotonoideae</taxon>
        <taxon>Manihoteae</taxon>
        <taxon>Manihot</taxon>
    </lineage>
</organism>
<name>A0ACB7HTX5_MANES</name>
<gene>
    <name evidence="1" type="ORF">MANES_04G057320v8</name>
</gene>
<protein>
    <submittedName>
        <fullName evidence="1">Uncharacterized protein</fullName>
    </submittedName>
</protein>
<evidence type="ECO:0000313" key="2">
    <source>
        <dbReference type="Proteomes" id="UP000091857"/>
    </source>
</evidence>
<dbReference type="Proteomes" id="UP000091857">
    <property type="component" value="Chromosome 4"/>
</dbReference>
<keyword evidence="2" id="KW-1185">Reference proteome</keyword>
<comment type="caution">
    <text evidence="1">The sequence shown here is derived from an EMBL/GenBank/DDBJ whole genome shotgun (WGS) entry which is preliminary data.</text>
</comment>
<proteinExistence type="predicted"/>
<dbReference type="EMBL" id="CM004390">
    <property type="protein sequence ID" value="KAG8655606.1"/>
    <property type="molecule type" value="Genomic_DNA"/>
</dbReference>
<sequence>MAKHTSSTAVLPKRERLFESLSGRSRGSSSSISLSKKSTKNKEILLAQDLDTSLNNWEFPPISSDLIYKSNFILLSEELIKRHQEKYSFLHIGMIQVAVKPATRLGLNTTAMLCVRDKRHFKFNDSLLGVVESSLCDGPIFFQCYPNLTLSLTDPYILQTLILDIKTMGYDMLPGSENLILIYRIHYKAMNTVVPNLREKATKLISPKGTTTLFVTNMSKRNLIIPKSIQWDQVNLPESWILEEAAPPMTRNPMAQASNPHAQKFALLDPYQPKKEESTTVQSIIQNNKGSVAISFARSRSFGGRRSYSNASLLSESLPPRSSVSTPIQRSNSMIGVQRTEEQIANPVYEKPLSPTPSDMGYDTESVISRSFKIMILEKEEMPFEKWFSMEISNKEQKLWRSKYKVYKHQKQGKNSKVECIPFSHDNSENPAARQQNFTNLSLHTIGQQLNRVENQVSKIASQPTGVYILPRKEKAESSGTKLEERVLFKPMDSKSVNIKLDKKEEILEELTKRLAKLGLKEDPKKKSIVPLTMESENETKREERQNEEEELTQLESMLRETEPAEVNRIKYPKAQATMDLKPYYPRPSPINLQYEDTSYNPVQYMTMHAIACRAKGNDNPAAARALIAGFSGQLKGWWDFSVSNEGKAQIFNMVKQEGAQQVPDVVNTLLYTIGLHFIGSVSMFTDRAQEQLINLEDSQNNVWKEKFLAGLPALFAERVRDQIRSKHNGNIPYHQYTYGELASEVVTAGIILCNEVKILKQM</sequence>
<evidence type="ECO:0000313" key="1">
    <source>
        <dbReference type="EMBL" id="KAG8655606.1"/>
    </source>
</evidence>
<accession>A0ACB7HTX5</accession>